<dbReference type="PANTHER" id="PTHR33317">
    <property type="entry name" value="POLYNUCLEOTIDYL TRANSFERASE, RIBONUCLEASE H-LIKE SUPERFAMILY PROTEIN"/>
    <property type="match status" value="1"/>
</dbReference>
<accession>A0A9D1DCS3</accession>
<gene>
    <name evidence="7" type="primary">ruvX</name>
    <name evidence="7" type="ORF">IAB36_02350</name>
</gene>
<evidence type="ECO:0000256" key="2">
    <source>
        <dbReference type="ARBA" id="ARBA00022517"/>
    </source>
</evidence>
<reference evidence="7" key="1">
    <citation type="submission" date="2020-10" db="EMBL/GenBank/DDBJ databases">
        <authorList>
            <person name="Gilroy R."/>
        </authorList>
    </citation>
    <scope>NUCLEOTIDE SEQUENCE</scope>
    <source>
        <strain evidence="7">CHK184-25365</strain>
    </source>
</reference>
<evidence type="ECO:0000256" key="4">
    <source>
        <dbReference type="ARBA" id="ARBA00022801"/>
    </source>
</evidence>
<reference evidence="7" key="2">
    <citation type="journal article" date="2021" name="PeerJ">
        <title>Extensive microbial diversity within the chicken gut microbiome revealed by metagenomics and culture.</title>
        <authorList>
            <person name="Gilroy R."/>
            <person name="Ravi A."/>
            <person name="Getino M."/>
            <person name="Pursley I."/>
            <person name="Horton D.L."/>
            <person name="Alikhan N.F."/>
            <person name="Baker D."/>
            <person name="Gharbi K."/>
            <person name="Hall N."/>
            <person name="Watson M."/>
            <person name="Adriaenssens E.M."/>
            <person name="Foster-Nyarko E."/>
            <person name="Jarju S."/>
            <person name="Secka A."/>
            <person name="Antonio M."/>
            <person name="Oren A."/>
            <person name="Chaudhuri R.R."/>
            <person name="La Ragione R."/>
            <person name="Hildebrand F."/>
            <person name="Pallen M.J."/>
        </authorList>
    </citation>
    <scope>NUCLEOTIDE SEQUENCE</scope>
    <source>
        <strain evidence="7">CHK184-25365</strain>
    </source>
</reference>
<keyword evidence="3 5" id="KW-0540">Nuclease</keyword>
<evidence type="ECO:0000256" key="1">
    <source>
        <dbReference type="ARBA" id="ARBA00022490"/>
    </source>
</evidence>
<comment type="caution">
    <text evidence="7">The sequence shown here is derived from an EMBL/GenBank/DDBJ whole genome shotgun (WGS) entry which is preliminary data.</text>
</comment>
<keyword evidence="1 5" id="KW-0963">Cytoplasm</keyword>
<comment type="similarity">
    <text evidence="5">Belongs to the YqgF HJR family.</text>
</comment>
<evidence type="ECO:0000313" key="8">
    <source>
        <dbReference type="Proteomes" id="UP000886749"/>
    </source>
</evidence>
<keyword evidence="2 5" id="KW-0690">Ribosome biogenesis</keyword>
<organism evidence="7 8">
    <name type="scientific">Candidatus Egerieicola pullicola</name>
    <dbReference type="NCBI Taxonomy" id="2840775"/>
    <lineage>
        <taxon>Bacteria</taxon>
        <taxon>Bacillati</taxon>
        <taxon>Bacillota</taxon>
        <taxon>Clostridia</taxon>
        <taxon>Eubacteriales</taxon>
        <taxon>Oscillospiraceae</taxon>
        <taxon>Oscillospiraceae incertae sedis</taxon>
        <taxon>Candidatus Egerieicola</taxon>
    </lineage>
</organism>
<dbReference type="EMBL" id="DVGY01000056">
    <property type="protein sequence ID" value="HIR40649.1"/>
    <property type="molecule type" value="Genomic_DNA"/>
</dbReference>
<dbReference type="InterPro" id="IPR006641">
    <property type="entry name" value="YqgF/RNaseH-like_dom"/>
</dbReference>
<comment type="function">
    <text evidence="5">Could be a nuclease involved in processing of the 5'-end of pre-16S rRNA.</text>
</comment>
<evidence type="ECO:0000259" key="6">
    <source>
        <dbReference type="SMART" id="SM00732"/>
    </source>
</evidence>
<evidence type="ECO:0000256" key="3">
    <source>
        <dbReference type="ARBA" id="ARBA00022722"/>
    </source>
</evidence>
<keyword evidence="4 5" id="KW-0378">Hydrolase</keyword>
<evidence type="ECO:0000313" key="7">
    <source>
        <dbReference type="EMBL" id="HIR40649.1"/>
    </source>
</evidence>
<dbReference type="HAMAP" id="MF_00651">
    <property type="entry name" value="Nuclease_YqgF"/>
    <property type="match status" value="1"/>
</dbReference>
<dbReference type="NCBIfam" id="TIGR00250">
    <property type="entry name" value="RNAse_H_YqgF"/>
    <property type="match status" value="1"/>
</dbReference>
<dbReference type="CDD" id="cd16964">
    <property type="entry name" value="YqgF"/>
    <property type="match status" value="1"/>
</dbReference>
<dbReference type="InterPro" id="IPR037027">
    <property type="entry name" value="YqgF/RNaseH-like_dom_sf"/>
</dbReference>
<dbReference type="GO" id="GO:0004518">
    <property type="term" value="F:nuclease activity"/>
    <property type="evidence" value="ECO:0007669"/>
    <property type="project" value="UniProtKB-KW"/>
</dbReference>
<feature type="domain" description="YqgF/RNase H-like" evidence="6">
    <location>
        <begin position="1"/>
        <end position="102"/>
    </location>
</feature>
<dbReference type="GO" id="GO:0000967">
    <property type="term" value="P:rRNA 5'-end processing"/>
    <property type="evidence" value="ECO:0007669"/>
    <property type="project" value="UniProtKB-UniRule"/>
</dbReference>
<dbReference type="InterPro" id="IPR012337">
    <property type="entry name" value="RNaseH-like_sf"/>
</dbReference>
<dbReference type="InterPro" id="IPR005227">
    <property type="entry name" value="YqgF"/>
</dbReference>
<name>A0A9D1DCS3_9FIRM</name>
<dbReference type="EC" id="3.1.-.-" evidence="5"/>
<sequence length="148" mass="16598">MKIMSVDYGDVRTGLAVCDRTEFLASPVGTIVERDFETLVKKVAYAATKELGVGMVVVGLPRNMDGSYGERAEKCRRFAKALNALIPIPVETWDERQTTMQAQRYLDETGVYGKKRKEVIDEVAATIILDSYLKYRAGQQKREAGDQQ</sequence>
<dbReference type="SMART" id="SM00732">
    <property type="entry name" value="YqgFc"/>
    <property type="match status" value="1"/>
</dbReference>
<proteinExistence type="inferred from homology"/>
<dbReference type="Pfam" id="PF03652">
    <property type="entry name" value="RuvX"/>
    <property type="match status" value="1"/>
</dbReference>
<dbReference type="GO" id="GO:0005829">
    <property type="term" value="C:cytosol"/>
    <property type="evidence" value="ECO:0007669"/>
    <property type="project" value="TreeGrafter"/>
</dbReference>
<dbReference type="Proteomes" id="UP000886749">
    <property type="component" value="Unassembled WGS sequence"/>
</dbReference>
<dbReference type="AlphaFoldDB" id="A0A9D1DCS3"/>
<protein>
    <recommendedName>
        <fullName evidence="5">Putative pre-16S rRNA nuclease</fullName>
        <ecNumber evidence="5">3.1.-.-</ecNumber>
    </recommendedName>
</protein>
<dbReference type="SUPFAM" id="SSF53098">
    <property type="entry name" value="Ribonuclease H-like"/>
    <property type="match status" value="1"/>
</dbReference>
<dbReference type="GO" id="GO:0016788">
    <property type="term" value="F:hydrolase activity, acting on ester bonds"/>
    <property type="evidence" value="ECO:0007669"/>
    <property type="project" value="UniProtKB-UniRule"/>
</dbReference>
<dbReference type="Gene3D" id="3.30.420.140">
    <property type="entry name" value="YqgF/RNase H-like domain"/>
    <property type="match status" value="1"/>
</dbReference>
<evidence type="ECO:0000256" key="5">
    <source>
        <dbReference type="HAMAP-Rule" id="MF_00651"/>
    </source>
</evidence>
<comment type="subcellular location">
    <subcellularLocation>
        <location evidence="5">Cytoplasm</location>
    </subcellularLocation>
</comment>
<dbReference type="PANTHER" id="PTHR33317:SF4">
    <property type="entry name" value="POLYNUCLEOTIDYL TRANSFERASE, RIBONUCLEASE H-LIKE SUPERFAMILY PROTEIN"/>
    <property type="match status" value="1"/>
</dbReference>